<dbReference type="GeneID" id="9951521"/>
<protein>
    <submittedName>
        <fullName evidence="1">Uncharacterized protein</fullName>
    </submittedName>
</protein>
<dbReference type="InParanoid" id="A0A1S0TIF6"/>
<proteinExistence type="predicted"/>
<accession>A0A1S0TIF6</accession>
<dbReference type="KEGG" id="loa:LOAG_14043"/>
<sequence>YEILRLAESFNRTVNAKHSRRQISQALNLTTVQQREAALHFTVTSPLMLRLSTSANEEVLHLMRWFYAISSSYKVI</sequence>
<dbReference type="CTD" id="9951521"/>
<reference evidence="1" key="1">
    <citation type="submission" date="2012-04" db="EMBL/GenBank/DDBJ databases">
        <title>The Genome Sequence of Loa loa.</title>
        <authorList>
            <consortium name="The Broad Institute Genome Sequencing Platform"/>
            <consortium name="Broad Institute Genome Sequencing Center for Infectious Disease"/>
            <person name="Nutman T.B."/>
            <person name="Fink D.L."/>
            <person name="Russ C."/>
            <person name="Young S."/>
            <person name="Zeng Q."/>
            <person name="Gargeya S."/>
            <person name="Alvarado L."/>
            <person name="Berlin A."/>
            <person name="Chapman S.B."/>
            <person name="Chen Z."/>
            <person name="Freedman E."/>
            <person name="Gellesch M."/>
            <person name="Goldberg J."/>
            <person name="Griggs A."/>
            <person name="Gujja S."/>
            <person name="Heilman E.R."/>
            <person name="Heiman D."/>
            <person name="Howarth C."/>
            <person name="Mehta T."/>
            <person name="Neiman D."/>
            <person name="Pearson M."/>
            <person name="Roberts A."/>
            <person name="Saif S."/>
            <person name="Shea T."/>
            <person name="Shenoy N."/>
            <person name="Sisk P."/>
            <person name="Stolte C."/>
            <person name="Sykes S."/>
            <person name="White J."/>
            <person name="Yandava C."/>
            <person name="Haas B."/>
            <person name="Henn M.R."/>
            <person name="Nusbaum C."/>
            <person name="Birren B."/>
        </authorList>
    </citation>
    <scope>NUCLEOTIDE SEQUENCE [LARGE SCALE GENOMIC DNA]</scope>
</reference>
<gene>
    <name evidence="1" type="ORF">LOAG_14043</name>
</gene>
<dbReference type="AlphaFoldDB" id="A0A1S0TIF6"/>
<name>A0A1S0TIF6_LOALO</name>
<feature type="non-terminal residue" evidence="1">
    <location>
        <position position="1"/>
    </location>
</feature>
<dbReference type="RefSeq" id="XP_003149594.2">
    <property type="nucleotide sequence ID" value="XM_003149546.2"/>
</dbReference>
<dbReference type="EMBL" id="JH712719">
    <property type="protein sequence ID" value="EFO14475.2"/>
    <property type="molecule type" value="Genomic_DNA"/>
</dbReference>
<evidence type="ECO:0000313" key="1">
    <source>
        <dbReference type="EMBL" id="EFO14475.2"/>
    </source>
</evidence>
<organism evidence="1">
    <name type="scientific">Loa loa</name>
    <name type="common">Eye worm</name>
    <name type="synonym">Filaria loa</name>
    <dbReference type="NCBI Taxonomy" id="7209"/>
    <lineage>
        <taxon>Eukaryota</taxon>
        <taxon>Metazoa</taxon>
        <taxon>Ecdysozoa</taxon>
        <taxon>Nematoda</taxon>
        <taxon>Chromadorea</taxon>
        <taxon>Rhabditida</taxon>
        <taxon>Spirurina</taxon>
        <taxon>Spiruromorpha</taxon>
        <taxon>Filarioidea</taxon>
        <taxon>Onchocercidae</taxon>
        <taxon>Loa</taxon>
    </lineage>
</organism>